<feature type="compositionally biased region" description="Basic and acidic residues" evidence="7">
    <location>
        <begin position="223"/>
        <end position="232"/>
    </location>
</feature>
<dbReference type="OrthoDB" id="10253254at2759"/>
<keyword evidence="4" id="KW-0547">Nucleotide-binding</keyword>
<dbReference type="AlphaFoldDB" id="A0A2G8RTT5"/>
<evidence type="ECO:0000256" key="6">
    <source>
        <dbReference type="ARBA" id="ARBA00047984"/>
    </source>
</evidence>
<evidence type="ECO:0000256" key="2">
    <source>
        <dbReference type="ARBA" id="ARBA00022664"/>
    </source>
</evidence>
<dbReference type="InterPro" id="IPR027417">
    <property type="entry name" value="P-loop_NTPase"/>
</dbReference>
<dbReference type="Pfam" id="PF21010">
    <property type="entry name" value="HA2_C"/>
    <property type="match status" value="1"/>
</dbReference>
<evidence type="ECO:0000313" key="9">
    <source>
        <dbReference type="EMBL" id="PIL24926.1"/>
    </source>
</evidence>
<dbReference type="STRING" id="1077348.A0A2G8RTT5"/>
<keyword evidence="2" id="KW-0507">mRNA processing</keyword>
<keyword evidence="4" id="KW-0347">Helicase</keyword>
<organism evidence="9 10">
    <name type="scientific">Ganoderma sinense ZZ0214-1</name>
    <dbReference type="NCBI Taxonomy" id="1077348"/>
    <lineage>
        <taxon>Eukaryota</taxon>
        <taxon>Fungi</taxon>
        <taxon>Dikarya</taxon>
        <taxon>Basidiomycota</taxon>
        <taxon>Agaricomycotina</taxon>
        <taxon>Agaricomycetes</taxon>
        <taxon>Polyporales</taxon>
        <taxon>Polyporaceae</taxon>
        <taxon>Ganoderma</taxon>
    </lineage>
</organism>
<dbReference type="EC" id="3.6.4.13" evidence="1"/>
<dbReference type="InterPro" id="IPR011709">
    <property type="entry name" value="DEAD-box_helicase_OB_fold"/>
</dbReference>
<keyword evidence="4" id="KW-0067">ATP-binding</keyword>
<dbReference type="Proteomes" id="UP000230002">
    <property type="component" value="Unassembled WGS sequence"/>
</dbReference>
<dbReference type="Pfam" id="PF07717">
    <property type="entry name" value="OB_NTP_bind"/>
    <property type="match status" value="1"/>
</dbReference>
<dbReference type="GO" id="GO:0006397">
    <property type="term" value="P:mRNA processing"/>
    <property type="evidence" value="ECO:0007669"/>
    <property type="project" value="UniProtKB-KW"/>
</dbReference>
<dbReference type="PANTHER" id="PTHR18934">
    <property type="entry name" value="ATP-DEPENDENT RNA HELICASE"/>
    <property type="match status" value="1"/>
</dbReference>
<feature type="region of interest" description="Disordered" evidence="7">
    <location>
        <begin position="223"/>
        <end position="262"/>
    </location>
</feature>
<keyword evidence="5" id="KW-0508">mRNA splicing</keyword>
<keyword evidence="10" id="KW-1185">Reference proteome</keyword>
<evidence type="ECO:0000256" key="5">
    <source>
        <dbReference type="ARBA" id="ARBA00023187"/>
    </source>
</evidence>
<name>A0A2G8RTT5_9APHY</name>
<dbReference type="Gene3D" id="1.20.120.1080">
    <property type="match status" value="1"/>
</dbReference>
<dbReference type="GO" id="GO:0003723">
    <property type="term" value="F:RNA binding"/>
    <property type="evidence" value="ECO:0007669"/>
    <property type="project" value="TreeGrafter"/>
</dbReference>
<proteinExistence type="predicted"/>
<dbReference type="GO" id="GO:0005681">
    <property type="term" value="C:spliceosomal complex"/>
    <property type="evidence" value="ECO:0007669"/>
    <property type="project" value="TreeGrafter"/>
</dbReference>
<dbReference type="SUPFAM" id="SSF52540">
    <property type="entry name" value="P-loop containing nucleoside triphosphate hydrolases"/>
    <property type="match status" value="1"/>
</dbReference>
<evidence type="ECO:0000256" key="7">
    <source>
        <dbReference type="SAM" id="MobiDB-lite"/>
    </source>
</evidence>
<protein>
    <recommendedName>
        <fullName evidence="1">RNA helicase</fullName>
        <ecNumber evidence="1">3.6.4.13</ecNumber>
    </recommendedName>
</protein>
<reference evidence="9 10" key="1">
    <citation type="journal article" date="2015" name="Sci. Rep.">
        <title>Chromosome-level genome map provides insights into diverse defense mechanisms in the medicinal fungus Ganoderma sinense.</title>
        <authorList>
            <person name="Zhu Y."/>
            <person name="Xu J."/>
            <person name="Sun C."/>
            <person name="Zhou S."/>
            <person name="Xu H."/>
            <person name="Nelson D.R."/>
            <person name="Qian J."/>
            <person name="Song J."/>
            <person name="Luo H."/>
            <person name="Xiang L."/>
            <person name="Li Y."/>
            <person name="Xu Z."/>
            <person name="Ji A."/>
            <person name="Wang L."/>
            <person name="Lu S."/>
            <person name="Hayward A."/>
            <person name="Sun W."/>
            <person name="Li X."/>
            <person name="Schwartz D.C."/>
            <person name="Wang Y."/>
            <person name="Chen S."/>
        </authorList>
    </citation>
    <scope>NUCLEOTIDE SEQUENCE [LARGE SCALE GENOMIC DNA]</scope>
    <source>
        <strain evidence="9 10">ZZ0214-1</strain>
    </source>
</reference>
<feature type="domain" description="DEAD-box helicase OB fold" evidence="8">
    <location>
        <begin position="139"/>
        <end position="213"/>
    </location>
</feature>
<evidence type="ECO:0000256" key="3">
    <source>
        <dbReference type="ARBA" id="ARBA00022801"/>
    </source>
</evidence>
<dbReference type="EMBL" id="AYKW01000056">
    <property type="protein sequence ID" value="PIL24926.1"/>
    <property type="molecule type" value="Genomic_DNA"/>
</dbReference>
<sequence length="262" mass="29869">MMAEFPLDPQARTSLCFMAKTLIVSPEFDCSHEILTIIAMLNLPTVWVRPNDQQTEADSAKRLLSIAEGDHLSLMNVYNAYQQNKDDPNWAQRNYVSQRALTQAENVRAQLVSLMERLNLPVVSKINSDATVQYDNVLRALVCGYFMQIACRERKIGYLTVKDHQPVSLHPSCTLVHTPEWVLFNEFILTTQPYIRTVTAVSEEWLLELAPEYFDLKSFPQGEAKRSLERVQRKTMGGPSTGPGKRARRRRRPALGEEAPSF</sequence>
<comment type="caution">
    <text evidence="9">The sequence shown here is derived from an EMBL/GenBank/DDBJ whole genome shotgun (WGS) entry which is preliminary data.</text>
</comment>
<dbReference type="GO" id="GO:0003724">
    <property type="term" value="F:RNA helicase activity"/>
    <property type="evidence" value="ECO:0007669"/>
    <property type="project" value="UniProtKB-EC"/>
</dbReference>
<evidence type="ECO:0000256" key="4">
    <source>
        <dbReference type="ARBA" id="ARBA00022806"/>
    </source>
</evidence>
<gene>
    <name evidence="9" type="ORF">GSI_12813</name>
</gene>
<dbReference type="GO" id="GO:0016787">
    <property type="term" value="F:hydrolase activity"/>
    <property type="evidence" value="ECO:0007669"/>
    <property type="project" value="UniProtKB-KW"/>
</dbReference>
<accession>A0A2G8RTT5</accession>
<dbReference type="GO" id="GO:0008380">
    <property type="term" value="P:RNA splicing"/>
    <property type="evidence" value="ECO:0007669"/>
    <property type="project" value="UniProtKB-KW"/>
</dbReference>
<comment type="catalytic activity">
    <reaction evidence="6">
        <text>ATP + H2O = ADP + phosphate + H(+)</text>
        <dbReference type="Rhea" id="RHEA:13065"/>
        <dbReference type="ChEBI" id="CHEBI:15377"/>
        <dbReference type="ChEBI" id="CHEBI:15378"/>
        <dbReference type="ChEBI" id="CHEBI:30616"/>
        <dbReference type="ChEBI" id="CHEBI:43474"/>
        <dbReference type="ChEBI" id="CHEBI:456216"/>
        <dbReference type="EC" id="3.6.4.13"/>
    </reaction>
</comment>
<dbReference type="PANTHER" id="PTHR18934:SF109">
    <property type="entry name" value="ATP-DEPENDENT RNA HELICASE DHX15 HOMOLOG"/>
    <property type="match status" value="1"/>
</dbReference>
<evidence type="ECO:0000259" key="8">
    <source>
        <dbReference type="Pfam" id="PF07717"/>
    </source>
</evidence>
<evidence type="ECO:0000256" key="1">
    <source>
        <dbReference type="ARBA" id="ARBA00012552"/>
    </source>
</evidence>
<evidence type="ECO:0000313" key="10">
    <source>
        <dbReference type="Proteomes" id="UP000230002"/>
    </source>
</evidence>
<keyword evidence="3" id="KW-0378">Hydrolase</keyword>